<evidence type="ECO:0000313" key="2">
    <source>
        <dbReference type="EMBL" id="HIJ99372.1"/>
    </source>
</evidence>
<organism evidence="2 3">
    <name type="scientific">Candidatus Undinarchaeum marinum</name>
    <dbReference type="NCBI Taxonomy" id="2756141"/>
    <lineage>
        <taxon>Archaea</taxon>
        <taxon>Candidatus Undinarchaeota</taxon>
        <taxon>Candidatus Undinarchaeia</taxon>
        <taxon>Candidatus Undinarchaeales</taxon>
        <taxon>Candidatus Undinarchaeaceae</taxon>
        <taxon>Candidatus Undinarchaeum</taxon>
    </lineage>
</organism>
<sequence length="95" mass="10738">MRFTVKVKPQSPAKRAQVAGSHELTVWVQSEAKDGKANKELLSFLTKSIRKSTGRKSSIHIISGGISKIKVLESDSTWEEIRKTFSHKNDRENEE</sequence>
<gene>
    <name evidence="2" type="ORF">H1011_00925</name>
</gene>
<evidence type="ECO:0000313" key="3">
    <source>
        <dbReference type="Proteomes" id="UP000604391"/>
    </source>
</evidence>
<accession>A0A832V080</accession>
<dbReference type="SMART" id="SM01152">
    <property type="entry name" value="DUF167"/>
    <property type="match status" value="1"/>
</dbReference>
<dbReference type="InterPro" id="IPR003746">
    <property type="entry name" value="DUF167"/>
</dbReference>
<evidence type="ECO:0000256" key="1">
    <source>
        <dbReference type="ARBA" id="ARBA00010364"/>
    </source>
</evidence>
<keyword evidence="3" id="KW-1185">Reference proteome</keyword>
<proteinExistence type="inferred from homology"/>
<dbReference type="InterPro" id="IPR036591">
    <property type="entry name" value="YggU-like_sf"/>
</dbReference>
<name>A0A832V080_9ARCH</name>
<dbReference type="Pfam" id="PF02594">
    <property type="entry name" value="DUF167"/>
    <property type="match status" value="1"/>
</dbReference>
<dbReference type="Gene3D" id="3.30.1200.10">
    <property type="entry name" value="YggU-like"/>
    <property type="match status" value="1"/>
</dbReference>
<dbReference type="EMBL" id="DVAD01000007">
    <property type="protein sequence ID" value="HIJ99372.1"/>
    <property type="molecule type" value="Genomic_DNA"/>
</dbReference>
<comment type="caution">
    <text evidence="2">The sequence shown here is derived from an EMBL/GenBank/DDBJ whole genome shotgun (WGS) entry which is preliminary data.</text>
</comment>
<dbReference type="AlphaFoldDB" id="A0A832V080"/>
<dbReference type="NCBIfam" id="TIGR00251">
    <property type="entry name" value="DUF167 family protein"/>
    <property type="match status" value="1"/>
</dbReference>
<dbReference type="SUPFAM" id="SSF69786">
    <property type="entry name" value="YggU-like"/>
    <property type="match status" value="1"/>
</dbReference>
<comment type="similarity">
    <text evidence="1">Belongs to the UPF0235 family.</text>
</comment>
<protein>
    <submittedName>
        <fullName evidence="2">DUF167 domain-containing protein</fullName>
    </submittedName>
</protein>
<reference evidence="2 3" key="1">
    <citation type="journal article" name="Nat. Commun.">
        <title>Undinarchaeota illuminate DPANN phylogeny and the impact of gene transfer on archaeal evolution.</title>
        <authorList>
            <person name="Dombrowski N."/>
            <person name="Williams T.A."/>
            <person name="Sun J."/>
            <person name="Woodcroft B.J."/>
            <person name="Lee J.H."/>
            <person name="Minh B.Q."/>
            <person name="Rinke C."/>
            <person name="Spang A."/>
        </authorList>
    </citation>
    <scope>NUCLEOTIDE SEQUENCE [LARGE SCALE GENOMIC DNA]</scope>
    <source>
        <strain evidence="2">MAG_bin17</strain>
    </source>
</reference>
<dbReference type="Proteomes" id="UP000604391">
    <property type="component" value="Unassembled WGS sequence"/>
</dbReference>